<dbReference type="Pfam" id="PF00071">
    <property type="entry name" value="Ras"/>
    <property type="match status" value="1"/>
</dbReference>
<dbReference type="SMART" id="SM00173">
    <property type="entry name" value="RAS"/>
    <property type="match status" value="1"/>
</dbReference>
<protein>
    <submittedName>
        <fullName evidence="3">Uncharacterized protein</fullName>
    </submittedName>
</protein>
<dbReference type="CDD" id="cd00154">
    <property type="entry name" value="Rab"/>
    <property type="match status" value="1"/>
</dbReference>
<organism evidence="3 4">
    <name type="scientific">Humicola insolens</name>
    <name type="common">Soft-rot fungus</name>
    <dbReference type="NCBI Taxonomy" id="85995"/>
    <lineage>
        <taxon>Eukaryota</taxon>
        <taxon>Fungi</taxon>
        <taxon>Dikarya</taxon>
        <taxon>Ascomycota</taxon>
        <taxon>Pezizomycotina</taxon>
        <taxon>Sordariomycetes</taxon>
        <taxon>Sordariomycetidae</taxon>
        <taxon>Sordariales</taxon>
        <taxon>Chaetomiaceae</taxon>
        <taxon>Mycothermus</taxon>
    </lineage>
</organism>
<proteinExistence type="predicted"/>
<dbReference type="InterPro" id="IPR001806">
    <property type="entry name" value="Small_GTPase"/>
</dbReference>
<evidence type="ECO:0000313" key="3">
    <source>
        <dbReference type="EMBL" id="KAL1842509.1"/>
    </source>
</evidence>
<keyword evidence="4" id="KW-1185">Reference proteome</keyword>
<feature type="region of interest" description="Disordered" evidence="2">
    <location>
        <begin position="1"/>
        <end position="71"/>
    </location>
</feature>
<dbReference type="InterPro" id="IPR027417">
    <property type="entry name" value="P-loop_NTPase"/>
</dbReference>
<reference evidence="3 4" key="1">
    <citation type="journal article" date="2024" name="Commun. Biol.">
        <title>Comparative genomic analysis of thermophilic fungi reveals convergent evolutionary adaptations and gene losses.</title>
        <authorList>
            <person name="Steindorff A.S."/>
            <person name="Aguilar-Pontes M.V."/>
            <person name="Robinson A.J."/>
            <person name="Andreopoulos B."/>
            <person name="LaButti K."/>
            <person name="Kuo A."/>
            <person name="Mondo S."/>
            <person name="Riley R."/>
            <person name="Otillar R."/>
            <person name="Haridas S."/>
            <person name="Lipzen A."/>
            <person name="Grimwood J."/>
            <person name="Schmutz J."/>
            <person name="Clum A."/>
            <person name="Reid I.D."/>
            <person name="Moisan M.C."/>
            <person name="Butler G."/>
            <person name="Nguyen T.T.M."/>
            <person name="Dewar K."/>
            <person name="Conant G."/>
            <person name="Drula E."/>
            <person name="Henrissat B."/>
            <person name="Hansel C."/>
            <person name="Singer S."/>
            <person name="Hutchinson M.I."/>
            <person name="de Vries R.P."/>
            <person name="Natvig D.O."/>
            <person name="Powell A.J."/>
            <person name="Tsang A."/>
            <person name="Grigoriev I.V."/>
        </authorList>
    </citation>
    <scope>NUCLEOTIDE SEQUENCE [LARGE SCALE GENOMIC DNA]</scope>
    <source>
        <strain evidence="3 4">CBS 620.91</strain>
    </source>
</reference>
<evidence type="ECO:0000313" key="4">
    <source>
        <dbReference type="Proteomes" id="UP001583172"/>
    </source>
</evidence>
<dbReference type="SUPFAM" id="SSF52540">
    <property type="entry name" value="P-loop containing nucleoside triphosphate hydrolases"/>
    <property type="match status" value="1"/>
</dbReference>
<comment type="caution">
    <text evidence="3">The sequence shown here is derived from an EMBL/GenBank/DDBJ whole genome shotgun (WGS) entry which is preliminary data.</text>
</comment>
<dbReference type="EMBL" id="JAZGSY010000041">
    <property type="protein sequence ID" value="KAL1842509.1"/>
    <property type="molecule type" value="Genomic_DNA"/>
</dbReference>
<evidence type="ECO:0000256" key="1">
    <source>
        <dbReference type="ARBA" id="ARBA00022741"/>
    </source>
</evidence>
<evidence type="ECO:0000256" key="2">
    <source>
        <dbReference type="SAM" id="MobiDB-lite"/>
    </source>
</evidence>
<name>A0ABR3VL23_HUMIN</name>
<dbReference type="PANTHER" id="PTHR47978">
    <property type="match status" value="1"/>
</dbReference>
<accession>A0ABR3VL23</accession>
<dbReference type="SMART" id="SM00175">
    <property type="entry name" value="RAB"/>
    <property type="match status" value="1"/>
</dbReference>
<dbReference type="PRINTS" id="PR00449">
    <property type="entry name" value="RASTRNSFRMNG"/>
</dbReference>
<sequence length="261" mass="28404">MAELSMEVQCASCGDHPGPSSSKGKGKAVSFAPQSGHSGGSRASGKPKLASVPEDEITPAEPGPSSPSSIVSLAEDIDMPLTATIEIAVVGLQFVGKTAMIAKFLDRNYNLQHQPPIIGERPMQVKGLVKENKRYNLMIKDVTGAVLNLYPNCHFLQEMQGVILTFDLTKRGTFTGVEGWWRHANLVFPEMPFCVVVGNKCDQAQEREVTPEEGEQLAQRLGGLFFCETSAMTGEHIRRPFVGLLRRIVPTLGPLEIEDND</sequence>
<dbReference type="PROSITE" id="PS51419">
    <property type="entry name" value="RAB"/>
    <property type="match status" value="1"/>
</dbReference>
<dbReference type="Proteomes" id="UP001583172">
    <property type="component" value="Unassembled WGS sequence"/>
</dbReference>
<gene>
    <name evidence="3" type="ORF">VTJ49DRAFT_5115</name>
</gene>
<keyword evidence="1" id="KW-0547">Nucleotide-binding</keyword>
<dbReference type="Gene3D" id="3.40.50.300">
    <property type="entry name" value="P-loop containing nucleotide triphosphate hydrolases"/>
    <property type="match status" value="1"/>
</dbReference>